<dbReference type="PANTHER" id="PTHR43441">
    <property type="entry name" value="RIBOSOMAL-PROTEIN-SERINE ACETYLTRANSFERASE"/>
    <property type="match status" value="1"/>
</dbReference>
<dbReference type="GO" id="GO:0005737">
    <property type="term" value="C:cytoplasm"/>
    <property type="evidence" value="ECO:0007669"/>
    <property type="project" value="TreeGrafter"/>
</dbReference>
<name>A0A6J7CWS7_9ZZZZ</name>
<dbReference type="GO" id="GO:1990189">
    <property type="term" value="F:protein N-terminal-serine acetyltransferase activity"/>
    <property type="evidence" value="ECO:0007669"/>
    <property type="project" value="TreeGrafter"/>
</dbReference>
<dbReference type="PANTHER" id="PTHR43441:SF11">
    <property type="entry name" value="RIBOSOMAL-PROTEIN-SERINE ACETYLTRANSFERASE"/>
    <property type="match status" value="1"/>
</dbReference>
<dbReference type="InterPro" id="IPR051908">
    <property type="entry name" value="Ribosomal_N-acetyltransferase"/>
</dbReference>
<dbReference type="PROSITE" id="PS51186">
    <property type="entry name" value="GNAT"/>
    <property type="match status" value="1"/>
</dbReference>
<dbReference type="InterPro" id="IPR016181">
    <property type="entry name" value="Acyl_CoA_acyltransferase"/>
</dbReference>
<evidence type="ECO:0000313" key="2">
    <source>
        <dbReference type="EMBL" id="CAB4861285.1"/>
    </source>
</evidence>
<dbReference type="GO" id="GO:0008999">
    <property type="term" value="F:protein-N-terminal-alanine acetyltransferase activity"/>
    <property type="evidence" value="ECO:0007669"/>
    <property type="project" value="TreeGrafter"/>
</dbReference>
<reference evidence="2" key="1">
    <citation type="submission" date="2020-05" db="EMBL/GenBank/DDBJ databases">
        <authorList>
            <person name="Chiriac C."/>
            <person name="Salcher M."/>
            <person name="Ghai R."/>
            <person name="Kavagutti S V."/>
        </authorList>
    </citation>
    <scope>NUCLEOTIDE SEQUENCE</scope>
</reference>
<dbReference type="Gene3D" id="3.40.630.30">
    <property type="match status" value="1"/>
</dbReference>
<dbReference type="AlphaFoldDB" id="A0A6J7CWS7"/>
<protein>
    <submittedName>
        <fullName evidence="2">Unannotated protein</fullName>
    </submittedName>
</protein>
<feature type="domain" description="N-acetyltransferase" evidence="1">
    <location>
        <begin position="12"/>
        <end position="170"/>
    </location>
</feature>
<dbReference type="InterPro" id="IPR000182">
    <property type="entry name" value="GNAT_dom"/>
</dbReference>
<sequence>MSESLKIQGPNLVLRFAQLSDAPQLFEIGSDVETTRYLSWGPYTELSQAESFIGGMPRQVEAGEELGFLVTRGDEVLGVTAFTEPRPRDRSVVIGTWLTKPEWGTGVNTELKAMMAALAFRAMGIDRLSVYAAVTNERSRGALGKVGFTEEGTLRRFHRHGDDWYDCVVGSVLRDEYEVGPLAAVPVQITGDVPANWIF</sequence>
<evidence type="ECO:0000259" key="1">
    <source>
        <dbReference type="PROSITE" id="PS51186"/>
    </source>
</evidence>
<gene>
    <name evidence="2" type="ORF">UFOPK3444_00189</name>
</gene>
<organism evidence="2">
    <name type="scientific">freshwater metagenome</name>
    <dbReference type="NCBI Taxonomy" id="449393"/>
    <lineage>
        <taxon>unclassified sequences</taxon>
        <taxon>metagenomes</taxon>
        <taxon>ecological metagenomes</taxon>
    </lineage>
</organism>
<proteinExistence type="predicted"/>
<dbReference type="SUPFAM" id="SSF55729">
    <property type="entry name" value="Acyl-CoA N-acyltransferases (Nat)"/>
    <property type="match status" value="1"/>
</dbReference>
<accession>A0A6J7CWS7</accession>
<dbReference type="EMBL" id="CAFBLU010000002">
    <property type="protein sequence ID" value="CAB4861285.1"/>
    <property type="molecule type" value="Genomic_DNA"/>
</dbReference>
<dbReference type="Pfam" id="PF13302">
    <property type="entry name" value="Acetyltransf_3"/>
    <property type="match status" value="1"/>
</dbReference>